<feature type="domain" description="PARP catalytic" evidence="2">
    <location>
        <begin position="191"/>
        <end position="278"/>
    </location>
</feature>
<proteinExistence type="predicted"/>
<accession>A0A9P5Q498</accession>
<dbReference type="GO" id="GO:1990404">
    <property type="term" value="F:NAD+-protein mono-ADP-ribosyltransferase activity"/>
    <property type="evidence" value="ECO:0007669"/>
    <property type="project" value="TreeGrafter"/>
</dbReference>
<dbReference type="Gene3D" id="3.90.228.10">
    <property type="match status" value="1"/>
</dbReference>
<sequence length="391" mass="43528">MVFIDLTIDSEDETIPTIHYISDDDSDIEFVDIPVPPNSKHAVGKRKRTDVGVEDEPESGANAPSNSDTTPNPVAHTETVVDPAPQTEEGPSNSDGESKPKRRAKGKGKEDSRDERIARQVQAREEKEYQKMLNAKLKEVTNKKEGIVFRMVINADGTLEDGSPAQQDDLNRFQPWRDRIEKSRPGLPGTKIKRFHWIVNYELEKRFEQAKEALSTVVDTSQELMLFHGTAEQNIDSILSNGFRIGGVKKHRIANGTAMGYGVYLAFDSMVSLQYAQGANRIFACRVCPGALTADCNYSRLPPRTENPLHEPYHTYNPNPDAVYVVRYACLVLPCYMIEFEQPQLPRVGLNANWANANLINALNGILGGGALPQTALPSVAQQPPTYIPRR</sequence>
<dbReference type="PANTHER" id="PTHR45740:SF2">
    <property type="entry name" value="POLY [ADP-RIBOSE] POLYMERASE"/>
    <property type="match status" value="1"/>
</dbReference>
<dbReference type="InterPro" id="IPR012317">
    <property type="entry name" value="Poly(ADP-ribose)pol_cat_dom"/>
</dbReference>
<dbReference type="OrthoDB" id="10256774at2759"/>
<dbReference type="SUPFAM" id="SSF56399">
    <property type="entry name" value="ADP-ribosylation"/>
    <property type="match status" value="1"/>
</dbReference>
<dbReference type="Proteomes" id="UP000772434">
    <property type="component" value="Unassembled WGS sequence"/>
</dbReference>
<feature type="compositionally biased region" description="Basic and acidic residues" evidence="1">
    <location>
        <begin position="107"/>
        <end position="118"/>
    </location>
</feature>
<dbReference type="Pfam" id="PF00644">
    <property type="entry name" value="PARP"/>
    <property type="match status" value="1"/>
</dbReference>
<feature type="compositionally biased region" description="Polar residues" evidence="1">
    <location>
        <begin position="62"/>
        <end position="72"/>
    </location>
</feature>
<comment type="caution">
    <text evidence="3">The sequence shown here is derived from an EMBL/GenBank/DDBJ whole genome shotgun (WGS) entry which is preliminary data.</text>
</comment>
<dbReference type="GO" id="GO:0003950">
    <property type="term" value="F:NAD+ poly-ADP-ribosyltransferase activity"/>
    <property type="evidence" value="ECO:0007669"/>
    <property type="project" value="InterPro"/>
</dbReference>
<organism evidence="3 4">
    <name type="scientific">Rhodocollybia butyracea</name>
    <dbReference type="NCBI Taxonomy" id="206335"/>
    <lineage>
        <taxon>Eukaryota</taxon>
        <taxon>Fungi</taxon>
        <taxon>Dikarya</taxon>
        <taxon>Basidiomycota</taxon>
        <taxon>Agaricomycotina</taxon>
        <taxon>Agaricomycetes</taxon>
        <taxon>Agaricomycetidae</taxon>
        <taxon>Agaricales</taxon>
        <taxon>Marasmiineae</taxon>
        <taxon>Omphalotaceae</taxon>
        <taxon>Rhodocollybia</taxon>
    </lineage>
</organism>
<dbReference type="InterPro" id="IPR051712">
    <property type="entry name" value="ARTD-AVP"/>
</dbReference>
<feature type="region of interest" description="Disordered" evidence="1">
    <location>
        <begin position="31"/>
        <end position="118"/>
    </location>
</feature>
<evidence type="ECO:0000313" key="4">
    <source>
        <dbReference type="Proteomes" id="UP000772434"/>
    </source>
</evidence>
<dbReference type="AlphaFoldDB" id="A0A9P5Q498"/>
<gene>
    <name evidence="3" type="ORF">BDP27DRAFT_1416651</name>
</gene>
<dbReference type="PANTHER" id="PTHR45740">
    <property type="entry name" value="POLY [ADP-RIBOSE] POLYMERASE"/>
    <property type="match status" value="1"/>
</dbReference>
<protein>
    <recommendedName>
        <fullName evidence="2">PARP catalytic domain-containing protein</fullName>
    </recommendedName>
</protein>
<name>A0A9P5Q498_9AGAR</name>
<keyword evidence="4" id="KW-1185">Reference proteome</keyword>
<evidence type="ECO:0000259" key="2">
    <source>
        <dbReference type="Pfam" id="PF00644"/>
    </source>
</evidence>
<evidence type="ECO:0000313" key="3">
    <source>
        <dbReference type="EMBL" id="KAF9073955.1"/>
    </source>
</evidence>
<dbReference type="GO" id="GO:0005634">
    <property type="term" value="C:nucleus"/>
    <property type="evidence" value="ECO:0007669"/>
    <property type="project" value="TreeGrafter"/>
</dbReference>
<evidence type="ECO:0000256" key="1">
    <source>
        <dbReference type="SAM" id="MobiDB-lite"/>
    </source>
</evidence>
<dbReference type="EMBL" id="JADNRY010000015">
    <property type="protein sequence ID" value="KAF9073955.1"/>
    <property type="molecule type" value="Genomic_DNA"/>
</dbReference>
<reference evidence="3" key="1">
    <citation type="submission" date="2020-11" db="EMBL/GenBank/DDBJ databases">
        <authorList>
            <consortium name="DOE Joint Genome Institute"/>
            <person name="Ahrendt S."/>
            <person name="Riley R."/>
            <person name="Andreopoulos W."/>
            <person name="Labutti K."/>
            <person name="Pangilinan J."/>
            <person name="Ruiz-Duenas F.J."/>
            <person name="Barrasa J.M."/>
            <person name="Sanchez-Garcia M."/>
            <person name="Camarero S."/>
            <person name="Miyauchi S."/>
            <person name="Serrano A."/>
            <person name="Linde D."/>
            <person name="Babiker R."/>
            <person name="Drula E."/>
            <person name="Ayuso-Fernandez I."/>
            <person name="Pacheco R."/>
            <person name="Padilla G."/>
            <person name="Ferreira P."/>
            <person name="Barriuso J."/>
            <person name="Kellner H."/>
            <person name="Castanera R."/>
            <person name="Alfaro M."/>
            <person name="Ramirez L."/>
            <person name="Pisabarro A.G."/>
            <person name="Kuo A."/>
            <person name="Tritt A."/>
            <person name="Lipzen A."/>
            <person name="He G."/>
            <person name="Yan M."/>
            <person name="Ng V."/>
            <person name="Cullen D."/>
            <person name="Martin F."/>
            <person name="Rosso M.-N."/>
            <person name="Henrissat B."/>
            <person name="Hibbett D."/>
            <person name="Martinez A.T."/>
            <person name="Grigoriev I.V."/>
        </authorList>
    </citation>
    <scope>NUCLEOTIDE SEQUENCE</scope>
    <source>
        <strain evidence="3">AH 40177</strain>
    </source>
</reference>